<protein>
    <submittedName>
        <fullName evidence="1">Uncharacterized protein</fullName>
    </submittedName>
</protein>
<reference evidence="1 2" key="1">
    <citation type="journal article" date="2022" name="bioRxiv">
        <title>The genome of the oomycete Peronosclerospora sorghi, a cosmopolitan pathogen of maize and sorghum, is inflated with dispersed pseudogenes.</title>
        <authorList>
            <person name="Fletcher K."/>
            <person name="Martin F."/>
            <person name="Isakeit T."/>
            <person name="Cavanaugh K."/>
            <person name="Magill C."/>
            <person name="Michelmore R."/>
        </authorList>
    </citation>
    <scope>NUCLEOTIDE SEQUENCE [LARGE SCALE GENOMIC DNA]</scope>
    <source>
        <strain evidence="1">P6</strain>
    </source>
</reference>
<name>A0ACC0WCI8_9STRA</name>
<organism evidence="1 2">
    <name type="scientific">Peronosclerospora sorghi</name>
    <dbReference type="NCBI Taxonomy" id="230839"/>
    <lineage>
        <taxon>Eukaryota</taxon>
        <taxon>Sar</taxon>
        <taxon>Stramenopiles</taxon>
        <taxon>Oomycota</taxon>
        <taxon>Peronosporomycetes</taxon>
        <taxon>Peronosporales</taxon>
        <taxon>Peronosporaceae</taxon>
        <taxon>Peronosclerospora</taxon>
    </lineage>
</organism>
<evidence type="ECO:0000313" key="1">
    <source>
        <dbReference type="EMBL" id="KAI9916540.1"/>
    </source>
</evidence>
<dbReference type="EMBL" id="CM047581">
    <property type="protein sequence ID" value="KAI9916540.1"/>
    <property type="molecule type" value="Genomic_DNA"/>
</dbReference>
<gene>
    <name evidence="1" type="ORF">PsorP6_017212</name>
</gene>
<proteinExistence type="predicted"/>
<comment type="caution">
    <text evidence="1">The sequence shown here is derived from an EMBL/GenBank/DDBJ whole genome shotgun (WGS) entry which is preliminary data.</text>
</comment>
<accession>A0ACC0WCI8</accession>
<dbReference type="Proteomes" id="UP001163321">
    <property type="component" value="Chromosome 2"/>
</dbReference>
<sequence>MPARTKKRKVDTTEAVADASSKVLQVHRCRFVDWMPAAIHALSFNGAGDQLAVARATGDVEIWSVEPKWRLKLVIPGSASRQVSSLCWEPDNDRLFASSLDGTLWEIDFHLICQKNVTDSNGGPIWSMVMETGSQQLAVGCEDGRIRLFSYSDQHQIYFKKSFLTTEGRVVSLAWHSKAQKIFSGNESGIIYCWNAVTGRSESRITLENLTKQKTIVWSLAVLDDLTLVSGDSTGSLSLWNAATGTLLQKFSHLTADILAICTSKDNNLLYASGIDNRVVEFRRSVTESGLSTWSYSYSQGHSHDVRALALSSNTRAILVSGGIDTQLVWYLGSKFRFTRPAKIASMSYPHSMALANEKRVLLVQKNTSLDLWRLAPQSTANALTMEKHKLLLRLNVCDALNLSCSAIAPTAKYVACSNSKELKLFEVDSEHDFQPRKVTVLPRSVTDPARVLAFSPDSTRLVIASLSHLIRVLDLTKMEVLKTFKVEAPEVGTTSALSPLVSLTISSDGQWLAAGDASNNLAIYNLDSMQFYCTLPRPGAMHTNMRFNPSGKILVVTLVSDSFVCYDVETKGLSEWYRQNCKHFPKMLVDGGNTKGITFDPADPDLLYLYSQASLYQINMGKHVSDLSATSPARKSRHRERSIDADFDGKKNAVEDEVMELHDGFCLVINRYRPLSFVDFIGENEMIIVETPWLKVLSRLPGALHRHKYGK</sequence>
<keyword evidence="2" id="KW-1185">Reference proteome</keyword>
<evidence type="ECO:0000313" key="2">
    <source>
        <dbReference type="Proteomes" id="UP001163321"/>
    </source>
</evidence>